<dbReference type="EMBL" id="WHLY01000002">
    <property type="protein sequence ID" value="MPR36719.1"/>
    <property type="molecule type" value="Genomic_DNA"/>
</dbReference>
<comment type="caution">
    <text evidence="1">The sequence shown here is derived from an EMBL/GenBank/DDBJ whole genome shotgun (WGS) entry which is preliminary data.</text>
</comment>
<evidence type="ECO:0000313" key="1">
    <source>
        <dbReference type="EMBL" id="MPR36719.1"/>
    </source>
</evidence>
<name>A0A7C9BVB4_9BACT</name>
<dbReference type="RefSeq" id="WP_152764877.1">
    <property type="nucleotide sequence ID" value="NZ_WHLY01000002.1"/>
</dbReference>
<sequence>MEKNIVLQQQPVGFSLCITEDAGVTLEPQLIHRSGYCWVCSGNVVLFKRVGLMVLKFNAGLPLSELPGVPVAVVPDSVATFQITESQPLGLLDRMVLQQAQETLAIQSGRFVKVGENKKLGVKQARVRRWCN</sequence>
<organism evidence="1 2">
    <name type="scientific">Salmonirosea aquatica</name>
    <dbReference type="NCBI Taxonomy" id="2654236"/>
    <lineage>
        <taxon>Bacteria</taxon>
        <taxon>Pseudomonadati</taxon>
        <taxon>Bacteroidota</taxon>
        <taxon>Cytophagia</taxon>
        <taxon>Cytophagales</taxon>
        <taxon>Spirosomataceae</taxon>
        <taxon>Salmonirosea</taxon>
    </lineage>
</organism>
<gene>
    <name evidence="1" type="ORF">GBK04_26150</name>
</gene>
<proteinExistence type="predicted"/>
<keyword evidence="2" id="KW-1185">Reference proteome</keyword>
<reference evidence="1 2" key="1">
    <citation type="submission" date="2019-10" db="EMBL/GenBank/DDBJ databases">
        <title>Draft Genome Sequence of Cytophagaceae sp. SJW1-29.</title>
        <authorList>
            <person name="Choi A."/>
        </authorList>
    </citation>
    <scope>NUCLEOTIDE SEQUENCE [LARGE SCALE GENOMIC DNA]</scope>
    <source>
        <strain evidence="1 2">SJW1-29</strain>
    </source>
</reference>
<protein>
    <submittedName>
        <fullName evidence="1">Uncharacterized protein</fullName>
    </submittedName>
</protein>
<dbReference type="Proteomes" id="UP000479293">
    <property type="component" value="Unassembled WGS sequence"/>
</dbReference>
<accession>A0A7C9BVB4</accession>
<dbReference type="AlphaFoldDB" id="A0A7C9BVB4"/>
<evidence type="ECO:0000313" key="2">
    <source>
        <dbReference type="Proteomes" id="UP000479293"/>
    </source>
</evidence>